<dbReference type="InterPro" id="IPR052529">
    <property type="entry name" value="Bact_Transport_Assoc"/>
</dbReference>
<feature type="transmembrane region" description="Helical" evidence="2">
    <location>
        <begin position="312"/>
        <end position="331"/>
    </location>
</feature>
<evidence type="ECO:0000313" key="4">
    <source>
        <dbReference type="EMBL" id="SDY78815.1"/>
    </source>
</evidence>
<keyword evidence="2" id="KW-1133">Transmembrane helix</keyword>
<feature type="region of interest" description="Disordered" evidence="1">
    <location>
        <begin position="382"/>
        <end position="417"/>
    </location>
</feature>
<dbReference type="PANTHER" id="PTHR30590:SF2">
    <property type="entry name" value="INNER MEMBRANE PROTEIN"/>
    <property type="match status" value="1"/>
</dbReference>
<feature type="transmembrane region" description="Helical" evidence="2">
    <location>
        <begin position="186"/>
        <end position="209"/>
    </location>
</feature>
<evidence type="ECO:0000313" key="5">
    <source>
        <dbReference type="Proteomes" id="UP000199529"/>
    </source>
</evidence>
<keyword evidence="2" id="KW-0472">Membrane</keyword>
<dbReference type="Pfam" id="PF04235">
    <property type="entry name" value="DUF418"/>
    <property type="match status" value="1"/>
</dbReference>
<feature type="domain" description="DUF418" evidence="3">
    <location>
        <begin position="210"/>
        <end position="378"/>
    </location>
</feature>
<feature type="transmembrane region" description="Helical" evidence="2">
    <location>
        <begin position="337"/>
        <end position="358"/>
    </location>
</feature>
<dbReference type="InterPro" id="IPR007349">
    <property type="entry name" value="DUF418"/>
</dbReference>
<keyword evidence="5" id="KW-1185">Reference proteome</keyword>
<reference evidence="5" key="1">
    <citation type="submission" date="2016-10" db="EMBL/GenBank/DDBJ databases">
        <authorList>
            <person name="Varghese N."/>
            <person name="Submissions S."/>
        </authorList>
    </citation>
    <scope>NUCLEOTIDE SEQUENCE [LARGE SCALE GENOMIC DNA]</scope>
    <source>
        <strain evidence="5">CGMCC 4.3530</strain>
    </source>
</reference>
<evidence type="ECO:0000259" key="3">
    <source>
        <dbReference type="Pfam" id="PF04235"/>
    </source>
</evidence>
<proteinExistence type="predicted"/>
<sequence length="417" mass="44427">MLVLIAVANVPYFIWGRPHGIGAHAAGGSPADLVAQTIAIIGIDSRVYPMFAFLFGYGIVQLYGRQTAAGTEPKDARRLLRRRHWWMLIFGLVHALLLWYADILGTYAIAGLVLVWLFLNRKDRTIKVWAGLFVAVPALASVVTIVGAALGSASTPSTGGVGAGGPLDANGIPGYFDAMGARLEGWAVYTIPTALFAMIVPASILLGMVAARHRVLDSPADHVRLLKRTAAIGLTVGWGSGLLLALQNLGALGSHRELDWALLPMHMLGGLFGGLGYVAVFGLIAVRLEHTRDSQRTGSFPWAVQALGKRSLSGYLFQSLVYSPLLAAWGLGLGQHLSSWSAALLAVGVWLGSLLIAARLERDGRRGPAEWLLRRLAYPGENPSRQPDRNLGRGSASTPVGCTRQEPAPAATDGRVV</sequence>
<evidence type="ECO:0000256" key="1">
    <source>
        <dbReference type="SAM" id="MobiDB-lite"/>
    </source>
</evidence>
<protein>
    <submittedName>
        <fullName evidence="4">Uncharacterized membrane protein YeiB</fullName>
    </submittedName>
</protein>
<feature type="transmembrane region" description="Helical" evidence="2">
    <location>
        <begin position="267"/>
        <end position="286"/>
    </location>
</feature>
<organism evidence="4 5">
    <name type="scientific">Saccharopolyspora shandongensis</name>
    <dbReference type="NCBI Taxonomy" id="418495"/>
    <lineage>
        <taxon>Bacteria</taxon>
        <taxon>Bacillati</taxon>
        <taxon>Actinomycetota</taxon>
        <taxon>Actinomycetes</taxon>
        <taxon>Pseudonocardiales</taxon>
        <taxon>Pseudonocardiaceae</taxon>
        <taxon>Saccharopolyspora</taxon>
    </lineage>
</organism>
<evidence type="ECO:0000256" key="2">
    <source>
        <dbReference type="SAM" id="Phobius"/>
    </source>
</evidence>
<dbReference type="Proteomes" id="UP000199529">
    <property type="component" value="Unassembled WGS sequence"/>
</dbReference>
<dbReference type="STRING" id="418495.SAMN05216215_103515"/>
<keyword evidence="2" id="KW-0812">Transmembrane</keyword>
<dbReference type="EMBL" id="FNOK01000035">
    <property type="protein sequence ID" value="SDY78815.1"/>
    <property type="molecule type" value="Genomic_DNA"/>
</dbReference>
<dbReference type="PANTHER" id="PTHR30590">
    <property type="entry name" value="INNER MEMBRANE PROTEIN"/>
    <property type="match status" value="1"/>
</dbReference>
<accession>A0A1H3MRK6</accession>
<dbReference type="AlphaFoldDB" id="A0A1H3MRK6"/>
<gene>
    <name evidence="4" type="ORF">SAMN05216215_103515</name>
</gene>
<name>A0A1H3MRK6_9PSEU</name>
<dbReference type="RefSeq" id="WP_245761472.1">
    <property type="nucleotide sequence ID" value="NZ_FNOK01000035.1"/>
</dbReference>
<feature type="transmembrane region" description="Helical" evidence="2">
    <location>
        <begin position="129"/>
        <end position="150"/>
    </location>
</feature>
<feature type="transmembrane region" description="Helical" evidence="2">
    <location>
        <begin position="84"/>
        <end position="117"/>
    </location>
</feature>
<feature type="transmembrane region" description="Helical" evidence="2">
    <location>
        <begin position="230"/>
        <end position="247"/>
    </location>
</feature>